<reference evidence="2 3" key="1">
    <citation type="submission" date="2017-06" db="EMBL/GenBank/DDBJ databases">
        <title>Streptomyces albireticuli Genome sequencing and assembly.</title>
        <authorList>
            <person name="Wang Y."/>
            <person name="Du B."/>
            <person name="Ding Y."/>
            <person name="Liu H."/>
            <person name="Hou Q."/>
            <person name="Liu K."/>
            <person name="Yao L."/>
            <person name="Wang C."/>
        </authorList>
    </citation>
    <scope>NUCLEOTIDE SEQUENCE [LARGE SCALE GENOMIC DNA]</scope>
    <source>
        <strain evidence="2 3">MDJK11</strain>
    </source>
</reference>
<evidence type="ECO:0000313" key="3">
    <source>
        <dbReference type="Proteomes" id="UP000195755"/>
    </source>
</evidence>
<organism evidence="2 3">
    <name type="scientific">Streptomyces albireticuli</name>
    <dbReference type="NCBI Taxonomy" id="1940"/>
    <lineage>
        <taxon>Bacteria</taxon>
        <taxon>Bacillati</taxon>
        <taxon>Actinomycetota</taxon>
        <taxon>Actinomycetes</taxon>
        <taxon>Kitasatosporales</taxon>
        <taxon>Streptomycetaceae</taxon>
        <taxon>Streptomyces</taxon>
    </lineage>
</organism>
<proteinExistence type="predicted"/>
<evidence type="ECO:0000313" key="2">
    <source>
        <dbReference type="EMBL" id="ARZ69184.1"/>
    </source>
</evidence>
<evidence type="ECO:0000256" key="1">
    <source>
        <dbReference type="SAM" id="MobiDB-lite"/>
    </source>
</evidence>
<gene>
    <name evidence="2" type="ORF">SMD11_3551</name>
</gene>
<dbReference type="KEGG" id="salj:SMD11_3551"/>
<dbReference type="EMBL" id="CP021744">
    <property type="protein sequence ID" value="ARZ69184.1"/>
    <property type="molecule type" value="Genomic_DNA"/>
</dbReference>
<dbReference type="OrthoDB" id="4104600at2"/>
<dbReference type="AlphaFoldDB" id="A0A1Z2L4H2"/>
<name>A0A1Z2L4H2_9ACTN</name>
<dbReference type="Proteomes" id="UP000195755">
    <property type="component" value="Chromosome"/>
</dbReference>
<sequence length="227" mass="25431">MSTSETTAGSTGTAAWRDDTEPRLALTAEENAVVTARWEAARAAREHLDALVQSLLDALAGSHGAVWEGKQYRLKGLKAFRREAAAELHEGVTPEKVVAKVNDLNRYTLVFDPAHYTEGVRQTYALLHARGQVIVVGSERNSWEDPVYKAFHASWQQPDGQVKFEIQFHTPESFRAKSENHLLYDLYRSRHTRRSLAGERNATKAHEQAAQAVQSGRYGRTPAKESY</sequence>
<dbReference type="RefSeq" id="WP_087927346.1">
    <property type="nucleotide sequence ID" value="NZ_CP021744.1"/>
</dbReference>
<feature type="region of interest" description="Disordered" evidence="1">
    <location>
        <begin position="195"/>
        <end position="227"/>
    </location>
</feature>
<protein>
    <submittedName>
        <fullName evidence="2">Uncharacterized protein</fullName>
    </submittedName>
</protein>
<accession>A0A1Z2L4H2</accession>
<feature type="compositionally biased region" description="Low complexity" evidence="1">
    <location>
        <begin position="1"/>
        <end position="15"/>
    </location>
</feature>
<feature type="region of interest" description="Disordered" evidence="1">
    <location>
        <begin position="1"/>
        <end position="22"/>
    </location>
</feature>